<keyword evidence="5" id="KW-1185">Reference proteome</keyword>
<dbReference type="PANTHER" id="PTHR30461:SF23">
    <property type="entry name" value="DNA RECOMBINASE-RELATED"/>
    <property type="match status" value="1"/>
</dbReference>
<evidence type="ECO:0000313" key="5">
    <source>
        <dbReference type="Proteomes" id="UP000198403"/>
    </source>
</evidence>
<proteinExistence type="predicted"/>
<feature type="compositionally biased region" description="Basic and acidic residues" evidence="1">
    <location>
        <begin position="232"/>
        <end position="248"/>
    </location>
</feature>
<dbReference type="SMART" id="SM00857">
    <property type="entry name" value="Resolvase"/>
    <property type="match status" value="1"/>
</dbReference>
<dbReference type="OrthoDB" id="4500247at2"/>
<dbReference type="EMBL" id="FZNO01000046">
    <property type="protein sequence ID" value="SNR95290.1"/>
    <property type="molecule type" value="Genomic_DNA"/>
</dbReference>
<dbReference type="AlphaFoldDB" id="A0A239AIC1"/>
<dbReference type="PROSITE" id="PS51736">
    <property type="entry name" value="RECOMBINASES_3"/>
    <property type="match status" value="1"/>
</dbReference>
<dbReference type="GO" id="GO:0003677">
    <property type="term" value="F:DNA binding"/>
    <property type="evidence" value="ECO:0007669"/>
    <property type="project" value="InterPro"/>
</dbReference>
<evidence type="ECO:0000313" key="4">
    <source>
        <dbReference type="EMBL" id="SNR95290.1"/>
    </source>
</evidence>
<name>A0A239AIC1_9ACTN</name>
<dbReference type="InterPro" id="IPR038109">
    <property type="entry name" value="DNA_bind_recomb_sf"/>
</dbReference>
<gene>
    <name evidence="4" type="ORF">SAMN06272737_1463</name>
</gene>
<dbReference type="PROSITE" id="PS51737">
    <property type="entry name" value="RECOMBINASE_DNA_BIND"/>
    <property type="match status" value="1"/>
</dbReference>
<accession>A0A239AIC1</accession>
<dbReference type="Gene3D" id="3.90.1750.20">
    <property type="entry name" value="Putative Large Serine Recombinase, Chain B, Domain 2"/>
    <property type="match status" value="1"/>
</dbReference>
<dbReference type="InterPro" id="IPR025827">
    <property type="entry name" value="Zn_ribbon_recom_dom"/>
</dbReference>
<dbReference type="CDD" id="cd00338">
    <property type="entry name" value="Ser_Recombinase"/>
    <property type="match status" value="1"/>
</dbReference>
<dbReference type="InterPro" id="IPR050639">
    <property type="entry name" value="SSR_resolvase"/>
</dbReference>
<organism evidence="4 5">
    <name type="scientific">Blastococcus mobilis</name>
    <dbReference type="NCBI Taxonomy" id="1938746"/>
    <lineage>
        <taxon>Bacteria</taxon>
        <taxon>Bacillati</taxon>
        <taxon>Actinomycetota</taxon>
        <taxon>Actinomycetes</taxon>
        <taxon>Geodermatophilales</taxon>
        <taxon>Geodermatophilaceae</taxon>
        <taxon>Blastococcus</taxon>
    </lineage>
</organism>
<dbReference type="InterPro" id="IPR036162">
    <property type="entry name" value="Resolvase-like_N_sf"/>
</dbReference>
<dbReference type="Pfam" id="PF07508">
    <property type="entry name" value="Recombinase"/>
    <property type="match status" value="1"/>
</dbReference>
<sequence>MATRCAIYARQSLDRSGEGAAVERQIADCRRLAEARGWAVEHVLTDNDLSASTGKPRPQYERLLNLMLAGQVEAVVVWHVDRLTRRLVDLEQIITACESVGIRLATVTGDLDLGTDTGRMLARILASVARGEVERKGTRQRAANRQRAEAGRMGWTRRPFGYDVDDDGKIVVVEAEAEGLRAAAGMVLGCDVDDEGRIVPGSERPVTERASLAAAARMLNDTKGLPTTGRRVLRDDDGNPRRDDDGRTMHGPFLPWNTTTMRRTLLNPRYGGRVTYNGLEMDADGTWPAILDGHTQSRLVEVLRDVKRRQQSGTEAKYLLSGLARCGRCGAVMFATNALMTAGGRRTHYGVYRCRACYLTRRRDLVDEVVEGVLLARMARPDAAGLLAPAADLDALRAEAIELRDRRDTLAGLLADGLLSRESVTEQAGKLTRRLGEVEGRITAALGDSPAAALVGADDPAAVWVDMDVRARKLAVDTLMTVTIEPVHRGARFSPKQVRIGWKGAAAGS</sequence>
<dbReference type="Proteomes" id="UP000198403">
    <property type="component" value="Unassembled WGS sequence"/>
</dbReference>
<feature type="domain" description="Recombinase" evidence="3">
    <location>
        <begin position="159"/>
        <end position="309"/>
    </location>
</feature>
<dbReference type="InterPro" id="IPR011109">
    <property type="entry name" value="DNA_bind_recombinase_dom"/>
</dbReference>
<dbReference type="GO" id="GO:0000150">
    <property type="term" value="F:DNA strand exchange activity"/>
    <property type="evidence" value="ECO:0007669"/>
    <property type="project" value="InterPro"/>
</dbReference>
<evidence type="ECO:0000259" key="3">
    <source>
        <dbReference type="PROSITE" id="PS51737"/>
    </source>
</evidence>
<dbReference type="Pfam" id="PF13408">
    <property type="entry name" value="Zn_ribbon_recom"/>
    <property type="match status" value="1"/>
</dbReference>
<dbReference type="InterPro" id="IPR006119">
    <property type="entry name" value="Resolv_N"/>
</dbReference>
<feature type="region of interest" description="Disordered" evidence="1">
    <location>
        <begin position="223"/>
        <end position="252"/>
    </location>
</feature>
<dbReference type="RefSeq" id="WP_089338939.1">
    <property type="nucleotide sequence ID" value="NZ_FZNO01000046.1"/>
</dbReference>
<dbReference type="PANTHER" id="PTHR30461">
    <property type="entry name" value="DNA-INVERTASE FROM LAMBDOID PROPHAGE"/>
    <property type="match status" value="1"/>
</dbReference>
<dbReference type="Pfam" id="PF00239">
    <property type="entry name" value="Resolvase"/>
    <property type="match status" value="1"/>
</dbReference>
<protein>
    <submittedName>
        <fullName evidence="4">Site-specific DNA recombinase</fullName>
    </submittedName>
</protein>
<dbReference type="SUPFAM" id="SSF53041">
    <property type="entry name" value="Resolvase-like"/>
    <property type="match status" value="1"/>
</dbReference>
<feature type="domain" description="Resolvase/invertase-type recombinase catalytic" evidence="2">
    <location>
        <begin position="4"/>
        <end position="151"/>
    </location>
</feature>
<dbReference type="Gene3D" id="3.40.50.1390">
    <property type="entry name" value="Resolvase, N-terminal catalytic domain"/>
    <property type="match status" value="1"/>
</dbReference>
<evidence type="ECO:0000259" key="2">
    <source>
        <dbReference type="PROSITE" id="PS51736"/>
    </source>
</evidence>
<evidence type="ECO:0000256" key="1">
    <source>
        <dbReference type="SAM" id="MobiDB-lite"/>
    </source>
</evidence>
<reference evidence="4 5" key="1">
    <citation type="submission" date="2017-06" db="EMBL/GenBank/DDBJ databases">
        <authorList>
            <person name="Kim H.J."/>
            <person name="Triplett B.A."/>
        </authorList>
    </citation>
    <scope>NUCLEOTIDE SEQUENCE [LARGE SCALE GENOMIC DNA]</scope>
    <source>
        <strain evidence="4 5">DSM 44272</strain>
    </source>
</reference>